<dbReference type="InterPro" id="IPR001845">
    <property type="entry name" value="HTH_ArsR_DNA-bd_dom"/>
</dbReference>
<dbReference type="PANTHER" id="PTHR43132">
    <property type="entry name" value="ARSENICAL RESISTANCE OPERON REPRESSOR ARSR-RELATED"/>
    <property type="match status" value="1"/>
</dbReference>
<dbReference type="InterPro" id="IPR011991">
    <property type="entry name" value="ArsR-like_HTH"/>
</dbReference>
<dbReference type="EMBL" id="JBHTOQ010000003">
    <property type="protein sequence ID" value="MFD1480052.1"/>
    <property type="molecule type" value="Genomic_DNA"/>
</dbReference>
<evidence type="ECO:0000256" key="2">
    <source>
        <dbReference type="ARBA" id="ARBA00023125"/>
    </source>
</evidence>
<reference evidence="6" key="1">
    <citation type="journal article" date="2019" name="Int. J. Syst. Evol. Microbiol.">
        <title>The Global Catalogue of Microorganisms (GCM) 10K type strain sequencing project: providing services to taxonomists for standard genome sequencing and annotation.</title>
        <authorList>
            <consortium name="The Broad Institute Genomics Platform"/>
            <consortium name="The Broad Institute Genome Sequencing Center for Infectious Disease"/>
            <person name="Wu L."/>
            <person name="Ma J."/>
        </authorList>
    </citation>
    <scope>NUCLEOTIDE SEQUENCE [LARGE SCALE GENOMIC DNA]</scope>
    <source>
        <strain evidence="6">CCM 8875</strain>
    </source>
</reference>
<evidence type="ECO:0000259" key="4">
    <source>
        <dbReference type="PROSITE" id="PS50987"/>
    </source>
</evidence>
<name>A0ABW4DQP7_9RHOB</name>
<feature type="domain" description="HTH arsR-type" evidence="4">
    <location>
        <begin position="1"/>
        <end position="95"/>
    </location>
</feature>
<dbReference type="CDD" id="cd00090">
    <property type="entry name" value="HTH_ARSR"/>
    <property type="match status" value="1"/>
</dbReference>
<evidence type="ECO:0000313" key="6">
    <source>
        <dbReference type="Proteomes" id="UP001597302"/>
    </source>
</evidence>
<dbReference type="SUPFAM" id="SSF46785">
    <property type="entry name" value="Winged helix' DNA-binding domain"/>
    <property type="match status" value="1"/>
</dbReference>
<dbReference type="RefSeq" id="WP_131575776.1">
    <property type="nucleotide sequence ID" value="NZ_CBCSAJ010000091.1"/>
</dbReference>
<protein>
    <submittedName>
        <fullName evidence="5">ArsR/SmtB family transcription factor</fullName>
    </submittedName>
</protein>
<dbReference type="InterPro" id="IPR036390">
    <property type="entry name" value="WH_DNA-bd_sf"/>
</dbReference>
<evidence type="ECO:0000313" key="5">
    <source>
        <dbReference type="EMBL" id="MFD1480052.1"/>
    </source>
</evidence>
<sequence>MEKSNAISTLSALAQNTRLSVFRLLVVAGPDGMKAGDISTALGAPANTISTNLSILNAAGLVRAQREGRVIRYFARIEGMVLLMSDLMRDCCRGNPDLCLPLMTQPRDRPCPQKDAP</sequence>
<comment type="caution">
    <text evidence="5">The sequence shown here is derived from an EMBL/GenBank/DDBJ whole genome shotgun (WGS) entry which is preliminary data.</text>
</comment>
<dbReference type="Proteomes" id="UP001597302">
    <property type="component" value="Unassembled WGS sequence"/>
</dbReference>
<dbReference type="PRINTS" id="PR00778">
    <property type="entry name" value="HTHARSR"/>
</dbReference>
<dbReference type="Pfam" id="PF12840">
    <property type="entry name" value="HTH_20"/>
    <property type="match status" value="1"/>
</dbReference>
<proteinExistence type="predicted"/>
<dbReference type="SMART" id="SM00418">
    <property type="entry name" value="HTH_ARSR"/>
    <property type="match status" value="1"/>
</dbReference>
<organism evidence="5 6">
    <name type="scientific">Paracoccus nototheniae</name>
    <dbReference type="NCBI Taxonomy" id="2489002"/>
    <lineage>
        <taxon>Bacteria</taxon>
        <taxon>Pseudomonadati</taxon>
        <taxon>Pseudomonadota</taxon>
        <taxon>Alphaproteobacteria</taxon>
        <taxon>Rhodobacterales</taxon>
        <taxon>Paracoccaceae</taxon>
        <taxon>Paracoccus</taxon>
    </lineage>
</organism>
<gene>
    <name evidence="5" type="ORF">ACFQ5P_01960</name>
</gene>
<dbReference type="InterPro" id="IPR051011">
    <property type="entry name" value="Metal_resp_trans_reg"/>
</dbReference>
<keyword evidence="6" id="KW-1185">Reference proteome</keyword>
<dbReference type="PANTHER" id="PTHR43132:SF2">
    <property type="entry name" value="ARSENICAL RESISTANCE OPERON REPRESSOR ARSR-RELATED"/>
    <property type="match status" value="1"/>
</dbReference>
<evidence type="ECO:0000256" key="3">
    <source>
        <dbReference type="ARBA" id="ARBA00023163"/>
    </source>
</evidence>
<keyword evidence="1" id="KW-0805">Transcription regulation</keyword>
<keyword evidence="3" id="KW-0804">Transcription</keyword>
<dbReference type="InterPro" id="IPR036388">
    <property type="entry name" value="WH-like_DNA-bd_sf"/>
</dbReference>
<dbReference type="Gene3D" id="1.10.10.10">
    <property type="entry name" value="Winged helix-like DNA-binding domain superfamily/Winged helix DNA-binding domain"/>
    <property type="match status" value="1"/>
</dbReference>
<keyword evidence="2" id="KW-0238">DNA-binding</keyword>
<evidence type="ECO:0000256" key="1">
    <source>
        <dbReference type="ARBA" id="ARBA00023015"/>
    </source>
</evidence>
<dbReference type="PROSITE" id="PS50987">
    <property type="entry name" value="HTH_ARSR_2"/>
    <property type="match status" value="1"/>
</dbReference>
<dbReference type="NCBIfam" id="NF033788">
    <property type="entry name" value="HTH_metalloreg"/>
    <property type="match status" value="1"/>
</dbReference>
<accession>A0ABW4DQP7</accession>